<protein>
    <recommendedName>
        <fullName evidence="4">DUF4168 domain-containing protein</fullName>
    </recommendedName>
</protein>
<evidence type="ECO:0008006" key="4">
    <source>
        <dbReference type="Google" id="ProtNLM"/>
    </source>
</evidence>
<accession>A0ABV2JTE0</accession>
<dbReference type="RefSeq" id="WP_354013507.1">
    <property type="nucleotide sequence ID" value="NZ_JBEPMU010000002.1"/>
</dbReference>
<feature type="signal peptide" evidence="1">
    <location>
        <begin position="1"/>
        <end position="24"/>
    </location>
</feature>
<dbReference type="EMBL" id="JBEPMU010000002">
    <property type="protein sequence ID" value="MET3652104.1"/>
    <property type="molecule type" value="Genomic_DNA"/>
</dbReference>
<evidence type="ECO:0000313" key="3">
    <source>
        <dbReference type="Proteomes" id="UP001549184"/>
    </source>
</evidence>
<proteinExistence type="predicted"/>
<name>A0ABV2JTE0_9GAMM</name>
<dbReference type="Proteomes" id="UP001549184">
    <property type="component" value="Unassembled WGS sequence"/>
</dbReference>
<sequence length="163" mass="18225">MKRKYWLPVMAAMMLVLQVASVHAKETKPDVKANTKDEFAAVADHVRQQMAPGGRFDSVKANDQTTVNRDLSAMESLYDKFGTVDAMDQASKTQLFNNQSEVNAILTRNDANREVCEQVKPMGSNIPKTVCKTQRQINLENDQSQRTLQDIQNLSRQSAVGGH</sequence>
<gene>
    <name evidence="2" type="ORF">ABIC75_001826</name>
</gene>
<keyword evidence="3" id="KW-1185">Reference proteome</keyword>
<reference evidence="2 3" key="1">
    <citation type="submission" date="2024-06" db="EMBL/GenBank/DDBJ databases">
        <title>Sorghum-associated microbial communities from plants grown in Nebraska, USA.</title>
        <authorList>
            <person name="Schachtman D."/>
        </authorList>
    </citation>
    <scope>NUCLEOTIDE SEQUENCE [LARGE SCALE GENOMIC DNA]</scope>
    <source>
        <strain evidence="2 3">1073</strain>
    </source>
</reference>
<keyword evidence="1" id="KW-0732">Signal</keyword>
<organism evidence="2 3">
    <name type="scientific">Dyella japonica</name>
    <dbReference type="NCBI Taxonomy" id="231455"/>
    <lineage>
        <taxon>Bacteria</taxon>
        <taxon>Pseudomonadati</taxon>
        <taxon>Pseudomonadota</taxon>
        <taxon>Gammaproteobacteria</taxon>
        <taxon>Lysobacterales</taxon>
        <taxon>Rhodanobacteraceae</taxon>
        <taxon>Dyella</taxon>
    </lineage>
</organism>
<comment type="caution">
    <text evidence="2">The sequence shown here is derived from an EMBL/GenBank/DDBJ whole genome shotgun (WGS) entry which is preliminary data.</text>
</comment>
<feature type="chain" id="PRO_5046632374" description="DUF4168 domain-containing protein" evidence="1">
    <location>
        <begin position="25"/>
        <end position="163"/>
    </location>
</feature>
<evidence type="ECO:0000313" key="2">
    <source>
        <dbReference type="EMBL" id="MET3652104.1"/>
    </source>
</evidence>
<evidence type="ECO:0000256" key="1">
    <source>
        <dbReference type="SAM" id="SignalP"/>
    </source>
</evidence>